<dbReference type="KEGG" id="dmm:dnm_089790"/>
<evidence type="ECO:0000313" key="2">
    <source>
        <dbReference type="EMBL" id="QTA92886.1"/>
    </source>
</evidence>
<evidence type="ECO:0000256" key="1">
    <source>
        <dbReference type="ARBA" id="ARBA00022679"/>
    </source>
</evidence>
<gene>
    <name evidence="2" type="primary">bhsE</name>
    <name evidence="2" type="ORF">dnm_089790</name>
</gene>
<sequence length="411" mass="45349">MGNDGKSLSDVRVIDFTGELGPYAGKMYAGLGADVIHIEPVTGNPLRNIGPFYEGIQDRERGLQFLYYNGGKRGMALDIRQEKARDIFLRLCSTADLLLESFAPGYLDSLGLSYDILSAVNPKLVQTSITPFGQFGPYADYPGCDLTCSALGGFLFLAGIDNDKPVRACDNQAYRMADAYAAVGSSIALLFAKKTGIGQFVDVSAMEATGMALENAAQYWDLEGKNRRGRGKEAGSASVHPCKDGFIAIVAIMGKNKVMWDPFVKWMQDEGVEGCEVFDDPRWIEPSYRLSAEGYETFCRVFEGFTMQNEKLALYERGQAHRVAISPVSNGKDLLENPQLKHSNFWQTIHHDNLNGEVTYPGAPYTFGNLEWRFGNPAPTLGQHSAEILRELGYEEDEINTFAKEGIIYVG</sequence>
<dbReference type="Gene3D" id="3.40.50.10540">
    <property type="entry name" value="Crotonobetainyl-coa:carnitine coa-transferase, domain 1"/>
    <property type="match status" value="1"/>
</dbReference>
<dbReference type="GO" id="GO:0008410">
    <property type="term" value="F:CoA-transferase activity"/>
    <property type="evidence" value="ECO:0007669"/>
    <property type="project" value="TreeGrafter"/>
</dbReference>
<keyword evidence="3" id="KW-1185">Reference proteome</keyword>
<reference evidence="2" key="1">
    <citation type="journal article" date="2021" name="Microb. Physiol.">
        <title>Proteogenomic Insights into the Physiology of Marine, Sulfate-Reducing, Filamentous Desulfonema limicola and Desulfonema magnum.</title>
        <authorList>
            <person name="Schnaars V."/>
            <person name="Wohlbrand L."/>
            <person name="Scheve S."/>
            <person name="Hinrichs C."/>
            <person name="Reinhardt R."/>
            <person name="Rabus R."/>
        </authorList>
    </citation>
    <scope>NUCLEOTIDE SEQUENCE</scope>
    <source>
        <strain evidence="2">4be13</strain>
    </source>
</reference>
<dbReference type="SUPFAM" id="SSF89796">
    <property type="entry name" value="CoA-transferase family III (CaiB/BaiF)"/>
    <property type="match status" value="1"/>
</dbReference>
<dbReference type="PANTHER" id="PTHR48207:SF3">
    <property type="entry name" value="SUCCINATE--HYDROXYMETHYLGLUTARATE COA-TRANSFERASE"/>
    <property type="match status" value="1"/>
</dbReference>
<keyword evidence="1" id="KW-0808">Transferase</keyword>
<dbReference type="EMBL" id="CP061800">
    <property type="protein sequence ID" value="QTA92886.1"/>
    <property type="molecule type" value="Genomic_DNA"/>
</dbReference>
<dbReference type="Proteomes" id="UP000663722">
    <property type="component" value="Chromosome"/>
</dbReference>
<dbReference type="RefSeq" id="WP_207680069.1">
    <property type="nucleotide sequence ID" value="NZ_CP061800.1"/>
</dbReference>
<dbReference type="InterPro" id="IPR050483">
    <property type="entry name" value="CoA-transferase_III_domain"/>
</dbReference>
<proteinExistence type="predicted"/>
<name>A0A975BW79_9BACT</name>
<dbReference type="Gene3D" id="3.30.1540.10">
    <property type="entry name" value="formyl-coa transferase, domain 3"/>
    <property type="match status" value="1"/>
</dbReference>
<dbReference type="InterPro" id="IPR044855">
    <property type="entry name" value="CoA-Trfase_III_dom3_sf"/>
</dbReference>
<evidence type="ECO:0000313" key="3">
    <source>
        <dbReference type="Proteomes" id="UP000663722"/>
    </source>
</evidence>
<accession>A0A975BW79</accession>
<organism evidence="2 3">
    <name type="scientific">Desulfonema magnum</name>
    <dbReference type="NCBI Taxonomy" id="45655"/>
    <lineage>
        <taxon>Bacteria</taxon>
        <taxon>Pseudomonadati</taxon>
        <taxon>Thermodesulfobacteriota</taxon>
        <taxon>Desulfobacteria</taxon>
        <taxon>Desulfobacterales</taxon>
        <taxon>Desulfococcaceae</taxon>
        <taxon>Desulfonema</taxon>
    </lineage>
</organism>
<dbReference type="InterPro" id="IPR023606">
    <property type="entry name" value="CoA-Trfase_III_dom_1_sf"/>
</dbReference>
<dbReference type="AlphaFoldDB" id="A0A975BW79"/>
<dbReference type="InterPro" id="IPR003673">
    <property type="entry name" value="CoA-Trfase_fam_III"/>
</dbReference>
<dbReference type="PANTHER" id="PTHR48207">
    <property type="entry name" value="SUCCINATE--HYDROXYMETHYLGLUTARATE COA-TRANSFERASE"/>
    <property type="match status" value="1"/>
</dbReference>
<protein>
    <submittedName>
        <fullName evidence="2">Hydroxybenzylsuccinate CoA-transferase, subunit E</fullName>
    </submittedName>
</protein>
<dbReference type="Pfam" id="PF02515">
    <property type="entry name" value="CoA_transf_3"/>
    <property type="match status" value="1"/>
</dbReference>